<feature type="compositionally biased region" description="Low complexity" evidence="1">
    <location>
        <begin position="157"/>
        <end position="167"/>
    </location>
</feature>
<gene>
    <name evidence="2" type="ORF">LCGC14_1504820</name>
</gene>
<comment type="caution">
    <text evidence="2">The sequence shown here is derived from an EMBL/GenBank/DDBJ whole genome shotgun (WGS) entry which is preliminary data.</text>
</comment>
<dbReference type="EMBL" id="LAZR01010970">
    <property type="protein sequence ID" value="KKM64095.1"/>
    <property type="molecule type" value="Genomic_DNA"/>
</dbReference>
<feature type="non-terminal residue" evidence="2">
    <location>
        <position position="1"/>
    </location>
</feature>
<accession>A0A0F9LIA9</accession>
<protein>
    <submittedName>
        <fullName evidence="2">Uncharacterized protein</fullName>
    </submittedName>
</protein>
<feature type="region of interest" description="Disordered" evidence="1">
    <location>
        <begin position="143"/>
        <end position="187"/>
    </location>
</feature>
<proteinExistence type="predicted"/>
<name>A0A0F9LIA9_9ZZZZ</name>
<feature type="compositionally biased region" description="Pro residues" evidence="1">
    <location>
        <begin position="168"/>
        <end position="187"/>
    </location>
</feature>
<dbReference type="AlphaFoldDB" id="A0A0F9LIA9"/>
<organism evidence="2">
    <name type="scientific">marine sediment metagenome</name>
    <dbReference type="NCBI Taxonomy" id="412755"/>
    <lineage>
        <taxon>unclassified sequences</taxon>
        <taxon>metagenomes</taxon>
        <taxon>ecological metagenomes</taxon>
    </lineage>
</organism>
<evidence type="ECO:0000313" key="2">
    <source>
        <dbReference type="EMBL" id="KKM64095.1"/>
    </source>
</evidence>
<reference evidence="2" key="1">
    <citation type="journal article" date="2015" name="Nature">
        <title>Complex archaea that bridge the gap between prokaryotes and eukaryotes.</title>
        <authorList>
            <person name="Spang A."/>
            <person name="Saw J.H."/>
            <person name="Jorgensen S.L."/>
            <person name="Zaremba-Niedzwiedzka K."/>
            <person name="Martijn J."/>
            <person name="Lind A.E."/>
            <person name="van Eijk R."/>
            <person name="Schleper C."/>
            <person name="Guy L."/>
            <person name="Ettema T.J."/>
        </authorList>
    </citation>
    <scope>NUCLEOTIDE SEQUENCE</scope>
</reference>
<evidence type="ECO:0000256" key="1">
    <source>
        <dbReference type="SAM" id="MobiDB-lite"/>
    </source>
</evidence>
<sequence length="187" mass="20450">AANQMAKPYHQGVQDLLSDIDNALMREIRMRGVKPYGFSIPGSIKEEAKITAEYEIRIPGDLVQRATVARMLDPNFRLSTTRVMEELFPEIKNPIEEQARSRADDANQGEVMSMLATIQALRIEAKLLAKARDSEGARLFEKAANMLESQLEPAQPPQAGNGRGRPAPGAPPNAVPPPSPQSPTTPI</sequence>